<comment type="caution">
    <text evidence="1">The sequence shown here is derived from an EMBL/GenBank/DDBJ whole genome shotgun (WGS) entry which is preliminary data.</text>
</comment>
<name>A0ABV8PH25_9SPHI</name>
<keyword evidence="2" id="KW-1185">Reference proteome</keyword>
<evidence type="ECO:0000313" key="2">
    <source>
        <dbReference type="Proteomes" id="UP001595789"/>
    </source>
</evidence>
<sequence length="203" mass="23424">MKQLLEHLKTIGLSDEELPKQITAFIGDEVPVVISRNFLDSEVKLSLEIKAREKGELELLGYELWKHRPVEIPQHFNNGTPTRPIEELLKLINFPSELPMDFISRLDENKAYDQIAGVFQEFDHLEFFLLDEADENEIKQVREMVDSLLIKYGIGNGLENYLLTIDEGYWKNKFYEVFSFPPELHTGVVLNKINDTGSVTGIK</sequence>
<dbReference type="RefSeq" id="WP_378988518.1">
    <property type="nucleotide sequence ID" value="NZ_JBHSBW010000016.1"/>
</dbReference>
<organism evidence="1 2">
    <name type="scientific">Pedobacter lithocola</name>
    <dbReference type="NCBI Taxonomy" id="1908239"/>
    <lineage>
        <taxon>Bacteria</taxon>
        <taxon>Pseudomonadati</taxon>
        <taxon>Bacteroidota</taxon>
        <taxon>Sphingobacteriia</taxon>
        <taxon>Sphingobacteriales</taxon>
        <taxon>Sphingobacteriaceae</taxon>
        <taxon>Pedobacter</taxon>
    </lineage>
</organism>
<gene>
    <name evidence="1" type="ORF">ACFOWA_19430</name>
</gene>
<proteinExistence type="predicted"/>
<evidence type="ECO:0000313" key="1">
    <source>
        <dbReference type="EMBL" id="MFC4213373.1"/>
    </source>
</evidence>
<accession>A0ABV8PH25</accession>
<reference evidence="2" key="1">
    <citation type="journal article" date="2019" name="Int. J. Syst. Evol. Microbiol.">
        <title>The Global Catalogue of Microorganisms (GCM) 10K type strain sequencing project: providing services to taxonomists for standard genome sequencing and annotation.</title>
        <authorList>
            <consortium name="The Broad Institute Genomics Platform"/>
            <consortium name="The Broad Institute Genome Sequencing Center for Infectious Disease"/>
            <person name="Wu L."/>
            <person name="Ma J."/>
        </authorList>
    </citation>
    <scope>NUCLEOTIDE SEQUENCE [LARGE SCALE GENOMIC DNA]</scope>
    <source>
        <strain evidence="2">CCM 8691</strain>
    </source>
</reference>
<dbReference type="EMBL" id="JBHSBW010000016">
    <property type="protein sequence ID" value="MFC4213373.1"/>
    <property type="molecule type" value="Genomic_DNA"/>
</dbReference>
<dbReference type="Proteomes" id="UP001595789">
    <property type="component" value="Unassembled WGS sequence"/>
</dbReference>
<protein>
    <submittedName>
        <fullName evidence="1">Uncharacterized protein</fullName>
    </submittedName>
</protein>